<proteinExistence type="inferred from homology"/>
<sequence>MVDDPLTVGPELTSKIVGRAQGLYGSADQQEIGLVMALTLHLMEGKYNGSNLSILGRNGASQSPRELPIVGGTGLFRAGPNPFFSELALSQAFEPFQHSKVTTLPDEFLDAHSAVNELRLEYVVCIEGVVCSRPVGSLNKKMKTGSIEKCSVLNSADLSCRFLVTTDDAIETTNEEISFETGRLRYAFALCRVCHKIMWTGGAVCEPGWFAQCMVVDRWFAVWWTVGARVWWWDRGAKWWTGNEVDRVMRNRVAMVCECGVYSLLGGVCVWSLFFGWGRRVHKEMLLLERWVEGVAGQVSVAVEGECEGVELFGFEDAKDFLE</sequence>
<keyword evidence="3" id="KW-1185">Reference proteome</keyword>
<evidence type="ECO:0000256" key="1">
    <source>
        <dbReference type="RuleBase" id="RU363099"/>
    </source>
</evidence>
<evidence type="ECO:0000313" key="3">
    <source>
        <dbReference type="Proteomes" id="UP000631114"/>
    </source>
</evidence>
<accession>A0A835IMZ8</accession>
<organism evidence="2 3">
    <name type="scientific">Coptis chinensis</name>
    <dbReference type="NCBI Taxonomy" id="261450"/>
    <lineage>
        <taxon>Eukaryota</taxon>
        <taxon>Viridiplantae</taxon>
        <taxon>Streptophyta</taxon>
        <taxon>Embryophyta</taxon>
        <taxon>Tracheophyta</taxon>
        <taxon>Spermatophyta</taxon>
        <taxon>Magnoliopsida</taxon>
        <taxon>Ranunculales</taxon>
        <taxon>Ranunculaceae</taxon>
        <taxon>Coptidoideae</taxon>
        <taxon>Coptis</taxon>
    </lineage>
</organism>
<dbReference type="OrthoDB" id="1864232at2759"/>
<keyword evidence="1" id="KW-0052">Apoplast</keyword>
<dbReference type="EMBL" id="JADFTS010000002">
    <property type="protein sequence ID" value="KAF9620775.1"/>
    <property type="molecule type" value="Genomic_DNA"/>
</dbReference>
<gene>
    <name evidence="2" type="ORF">IFM89_014508</name>
</gene>
<comment type="subcellular location">
    <subcellularLocation>
        <location evidence="1">Secreted</location>
        <location evidence="1">Extracellular space</location>
        <location evidence="1">Apoplast</location>
    </subcellularLocation>
</comment>
<name>A0A835IMZ8_9MAGN</name>
<dbReference type="AlphaFoldDB" id="A0A835IMZ8"/>
<dbReference type="Proteomes" id="UP000631114">
    <property type="component" value="Unassembled WGS sequence"/>
</dbReference>
<protein>
    <recommendedName>
        <fullName evidence="1">Dirigent protein</fullName>
    </recommendedName>
</protein>
<reference evidence="2 3" key="1">
    <citation type="submission" date="2020-10" db="EMBL/GenBank/DDBJ databases">
        <title>The Coptis chinensis genome and diversification of protoberbering-type alkaloids.</title>
        <authorList>
            <person name="Wang B."/>
            <person name="Shu S."/>
            <person name="Song C."/>
            <person name="Liu Y."/>
        </authorList>
    </citation>
    <scope>NUCLEOTIDE SEQUENCE [LARGE SCALE GENOMIC DNA]</scope>
    <source>
        <strain evidence="2">HL-2020</strain>
        <tissue evidence="2">Leaf</tissue>
    </source>
</reference>
<comment type="subunit">
    <text evidence="1">Homodimer.</text>
</comment>
<dbReference type="PANTHER" id="PTHR21495">
    <property type="entry name" value="NUCLEOPORIN-RELATED"/>
    <property type="match status" value="1"/>
</dbReference>
<dbReference type="GO" id="GO:0048046">
    <property type="term" value="C:apoplast"/>
    <property type="evidence" value="ECO:0007669"/>
    <property type="project" value="UniProtKB-SubCell"/>
</dbReference>
<comment type="function">
    <text evidence="1">Dirigent proteins impart stereoselectivity on the phenoxy radical-coupling reaction, yielding optically active lignans from two molecules of coniferyl alcohol in the biosynthesis of lignans, flavonolignans, and alkaloids and thus plays a central role in plant secondary metabolism.</text>
</comment>
<comment type="similarity">
    <text evidence="1">Belongs to the plant dirigent protein family.</text>
</comment>
<comment type="caution">
    <text evidence="2">The sequence shown here is derived from an EMBL/GenBank/DDBJ whole genome shotgun (WGS) entry which is preliminary data.</text>
</comment>
<dbReference type="InterPro" id="IPR012340">
    <property type="entry name" value="NA-bd_OB-fold"/>
</dbReference>
<dbReference type="Gene3D" id="2.40.50.140">
    <property type="entry name" value="Nucleic acid-binding proteins"/>
    <property type="match status" value="1"/>
</dbReference>
<dbReference type="Pfam" id="PF03018">
    <property type="entry name" value="Dirigent"/>
    <property type="match status" value="1"/>
</dbReference>
<keyword evidence="1" id="KW-0964">Secreted</keyword>
<evidence type="ECO:0000313" key="2">
    <source>
        <dbReference type="EMBL" id="KAF9620775.1"/>
    </source>
</evidence>
<dbReference type="InterPro" id="IPR004265">
    <property type="entry name" value="Dirigent"/>
</dbReference>